<evidence type="ECO:0000256" key="5">
    <source>
        <dbReference type="ARBA" id="ARBA00023136"/>
    </source>
</evidence>
<evidence type="ECO:0000313" key="7">
    <source>
        <dbReference type="EMBL" id="CAD6197690.1"/>
    </source>
</evidence>
<feature type="transmembrane region" description="Helical" evidence="6">
    <location>
        <begin position="174"/>
        <end position="195"/>
    </location>
</feature>
<dbReference type="AlphaFoldDB" id="A0A8S1HXE6"/>
<dbReference type="PANTHER" id="PTHR31627:SF43">
    <property type="entry name" value="SERPENTINE RECEPTOR CLASS GAMMA-15"/>
    <property type="match status" value="1"/>
</dbReference>
<dbReference type="InterPro" id="IPR000609">
    <property type="entry name" value="7TM_GPCR_serpentine_rcpt_Srg"/>
</dbReference>
<dbReference type="PANTHER" id="PTHR31627">
    <property type="entry name" value="SERPENTINE RECEPTOR CLASS GAMMA-RELATED"/>
    <property type="match status" value="1"/>
</dbReference>
<keyword evidence="5 6" id="KW-0472">Membrane</keyword>
<feature type="transmembrane region" description="Helical" evidence="6">
    <location>
        <begin position="42"/>
        <end position="62"/>
    </location>
</feature>
<keyword evidence="3 6" id="KW-0812">Transmembrane</keyword>
<proteinExistence type="inferred from homology"/>
<feature type="transmembrane region" description="Helical" evidence="6">
    <location>
        <begin position="12"/>
        <end position="36"/>
    </location>
</feature>
<keyword evidence="4 6" id="KW-1133">Transmembrane helix</keyword>
<dbReference type="PRINTS" id="PR00698">
    <property type="entry name" value="TMPROTEINSRG"/>
</dbReference>
<dbReference type="InterPro" id="IPR051119">
    <property type="entry name" value="Nematode_SR-like"/>
</dbReference>
<dbReference type="EMBL" id="CAJGYM010000101">
    <property type="protein sequence ID" value="CAD6197690.1"/>
    <property type="molecule type" value="Genomic_DNA"/>
</dbReference>
<dbReference type="Pfam" id="PF02118">
    <property type="entry name" value="Srg"/>
    <property type="match status" value="1"/>
</dbReference>
<dbReference type="OrthoDB" id="5781692at2759"/>
<dbReference type="Proteomes" id="UP000835052">
    <property type="component" value="Unassembled WGS sequence"/>
</dbReference>
<keyword evidence="8" id="KW-1185">Reference proteome</keyword>
<feature type="transmembrane region" description="Helical" evidence="6">
    <location>
        <begin position="137"/>
        <end position="162"/>
    </location>
</feature>
<evidence type="ECO:0000313" key="8">
    <source>
        <dbReference type="Proteomes" id="UP000835052"/>
    </source>
</evidence>
<dbReference type="GO" id="GO:0004888">
    <property type="term" value="F:transmembrane signaling receptor activity"/>
    <property type="evidence" value="ECO:0007669"/>
    <property type="project" value="InterPro"/>
</dbReference>
<organism evidence="7 8">
    <name type="scientific">Caenorhabditis auriculariae</name>
    <dbReference type="NCBI Taxonomy" id="2777116"/>
    <lineage>
        <taxon>Eukaryota</taxon>
        <taxon>Metazoa</taxon>
        <taxon>Ecdysozoa</taxon>
        <taxon>Nematoda</taxon>
        <taxon>Chromadorea</taxon>
        <taxon>Rhabditida</taxon>
        <taxon>Rhabditina</taxon>
        <taxon>Rhabditomorpha</taxon>
        <taxon>Rhabditoidea</taxon>
        <taxon>Rhabditidae</taxon>
        <taxon>Peloderinae</taxon>
        <taxon>Caenorhabditis</taxon>
    </lineage>
</organism>
<protein>
    <recommendedName>
        <fullName evidence="6">Serpentine receptor class gamma</fullName>
    </recommendedName>
</protein>
<evidence type="ECO:0000256" key="6">
    <source>
        <dbReference type="RuleBase" id="RU280813"/>
    </source>
</evidence>
<feature type="transmembrane region" description="Helical" evidence="6">
    <location>
        <begin position="95"/>
        <end position="125"/>
    </location>
</feature>
<comment type="caution">
    <text evidence="6">Lacks conserved residue(s) required for the propagation of feature annotation.</text>
</comment>
<reference evidence="7" key="1">
    <citation type="submission" date="2020-10" db="EMBL/GenBank/DDBJ databases">
        <authorList>
            <person name="Kikuchi T."/>
        </authorList>
    </citation>
    <scope>NUCLEOTIDE SEQUENCE</scope>
    <source>
        <strain evidence="7">NKZ352</strain>
    </source>
</reference>
<evidence type="ECO:0000256" key="4">
    <source>
        <dbReference type="ARBA" id="ARBA00022989"/>
    </source>
</evidence>
<sequence>MKSRLKNSERNLFIVTLFMAFTIVINSIVRVCFLLPSIAKGIYIDYLIMAQFLTIDFCNVCVAPMTVVWNLAISKCFLIEVLGGLTITYDNTVNWAILALFMVILSVITLIILVATTTVTSIGLVSMKPRLKNSERNLFIVTLFMAFTIVINSIVRACFIIKSIAHGIYIDYLLIAQFLTIDFCNVCTPIVMIYMSDPLRMVLLEFQTPRTALVPSPQSVASIRSKQ</sequence>
<evidence type="ECO:0000256" key="2">
    <source>
        <dbReference type="ARBA" id="ARBA00005692"/>
    </source>
</evidence>
<comment type="caution">
    <text evidence="7">The sequence shown here is derived from an EMBL/GenBank/DDBJ whole genome shotgun (WGS) entry which is preliminary data.</text>
</comment>
<dbReference type="GO" id="GO:0007606">
    <property type="term" value="P:sensory perception of chemical stimulus"/>
    <property type="evidence" value="ECO:0007669"/>
    <property type="project" value="UniProtKB-UniRule"/>
</dbReference>
<evidence type="ECO:0000256" key="1">
    <source>
        <dbReference type="ARBA" id="ARBA00004141"/>
    </source>
</evidence>
<name>A0A8S1HXE6_9PELO</name>
<comment type="subcellular location">
    <subcellularLocation>
        <location evidence="1">Membrane</location>
        <topology evidence="1">Multi-pass membrane protein</topology>
    </subcellularLocation>
</comment>
<accession>A0A8S1HXE6</accession>
<comment type="similarity">
    <text evidence="2 6">Belongs to the nematode receptor-like protein srg family.</text>
</comment>
<dbReference type="GO" id="GO:0016020">
    <property type="term" value="C:membrane"/>
    <property type="evidence" value="ECO:0007669"/>
    <property type="project" value="UniProtKB-SubCell"/>
</dbReference>
<evidence type="ECO:0000256" key="3">
    <source>
        <dbReference type="ARBA" id="ARBA00022692"/>
    </source>
</evidence>
<gene>
    <name evidence="7" type="ORF">CAUJ_LOCUS13599</name>
</gene>